<dbReference type="InterPro" id="IPR029058">
    <property type="entry name" value="AB_hydrolase_fold"/>
</dbReference>
<evidence type="ECO:0000256" key="2">
    <source>
        <dbReference type="ARBA" id="ARBA00022801"/>
    </source>
</evidence>
<dbReference type="PANTHER" id="PTHR48081">
    <property type="entry name" value="AB HYDROLASE SUPERFAMILY PROTEIN C4A8.06C"/>
    <property type="match status" value="1"/>
</dbReference>
<evidence type="ECO:0000259" key="3">
    <source>
        <dbReference type="Pfam" id="PF07859"/>
    </source>
</evidence>
<dbReference type="PROSITE" id="PS01173">
    <property type="entry name" value="LIPASE_GDXG_HIS"/>
    <property type="match status" value="1"/>
</dbReference>
<organism evidence="4 5">
    <name type="scientific">Comamonas piscis</name>
    <dbReference type="NCBI Taxonomy" id="1562974"/>
    <lineage>
        <taxon>Bacteria</taxon>
        <taxon>Pseudomonadati</taxon>
        <taxon>Pseudomonadota</taxon>
        <taxon>Betaproteobacteria</taxon>
        <taxon>Burkholderiales</taxon>
        <taxon>Comamonadaceae</taxon>
        <taxon>Comamonas</taxon>
    </lineage>
</organism>
<gene>
    <name evidence="4" type="ORF">HS961_13875</name>
</gene>
<dbReference type="Gene3D" id="3.40.50.1820">
    <property type="entry name" value="alpha/beta hydrolase"/>
    <property type="match status" value="1"/>
</dbReference>
<reference evidence="4 5" key="1">
    <citation type="journal article" date="2020" name="G3 (Bethesda)">
        <title>CeMbio - The Caenorhabditis elegans Microbiome Resource.</title>
        <authorList>
            <person name="Dirksen P."/>
            <person name="Assie A."/>
            <person name="Zimmermann J."/>
            <person name="Zhang F."/>
            <person name="Tietje A.M."/>
            <person name="Marsh S.A."/>
            <person name="Felix M.A."/>
            <person name="Shapira M."/>
            <person name="Kaleta C."/>
            <person name="Schulenburg H."/>
            <person name="Samuel B."/>
        </authorList>
    </citation>
    <scope>NUCLEOTIDE SEQUENCE [LARGE SCALE GENOMIC DNA]</scope>
    <source>
        <strain evidence="4 5">BIGb0172</strain>
    </source>
</reference>
<dbReference type="Pfam" id="PF07859">
    <property type="entry name" value="Abhydrolase_3"/>
    <property type="match status" value="1"/>
</dbReference>
<evidence type="ECO:0000313" key="4">
    <source>
        <dbReference type="EMBL" id="QMV73834.1"/>
    </source>
</evidence>
<dbReference type="GO" id="GO:0016787">
    <property type="term" value="F:hydrolase activity"/>
    <property type="evidence" value="ECO:0007669"/>
    <property type="project" value="UniProtKB-KW"/>
</dbReference>
<dbReference type="Proteomes" id="UP000515240">
    <property type="component" value="Chromosome"/>
</dbReference>
<protein>
    <submittedName>
        <fullName evidence="4">Alpha/beta hydrolase</fullName>
    </submittedName>
</protein>
<dbReference type="InterPro" id="IPR050300">
    <property type="entry name" value="GDXG_lipolytic_enzyme"/>
</dbReference>
<name>A0A7G5EIK9_9BURK</name>
<keyword evidence="5" id="KW-1185">Reference proteome</keyword>
<feature type="domain" description="Alpha/beta hydrolase fold-3" evidence="3">
    <location>
        <begin position="46"/>
        <end position="242"/>
    </location>
</feature>
<keyword evidence="2 4" id="KW-0378">Hydrolase</keyword>
<accession>A0A7G5EIK9</accession>
<dbReference type="AlphaFoldDB" id="A0A7G5EIK9"/>
<dbReference type="InterPro" id="IPR002168">
    <property type="entry name" value="Lipase_GDXG_HIS_AS"/>
</dbReference>
<dbReference type="InterPro" id="IPR013094">
    <property type="entry name" value="AB_hydrolase_3"/>
</dbReference>
<dbReference type="KEGG" id="cpis:HS961_13875"/>
<sequence>MSNTTVKNSSPAPDFIDTVAPTASGESVAVRLYGSKGKSGEPSPLVLHFHGGAFVDGDLDSGCTVAGLLATAGARVVSVAYPLSPEHPFPRPLEIGYEMLQWSYKHRTRLAGKGAPMYVAGEEAGANLAAGVCLMARDQRHPPLAGQILLSPMLNPCAGTASLRAANGDATECKWAEGWSKFLGCTYDGIHPYAVPAMAQRLAGLPATLIMVGDEDPMHDEALAYASRLQAAGHLVQQHVFKVAQQWPDALLEPRPPESCPCAGAVLEQLAIFFETSRCRAQA</sequence>
<proteinExistence type="inferred from homology"/>
<evidence type="ECO:0000313" key="5">
    <source>
        <dbReference type="Proteomes" id="UP000515240"/>
    </source>
</evidence>
<dbReference type="PANTHER" id="PTHR48081:SF8">
    <property type="entry name" value="ALPHA_BETA HYDROLASE FOLD-3 DOMAIN-CONTAINING PROTEIN-RELATED"/>
    <property type="match status" value="1"/>
</dbReference>
<evidence type="ECO:0000256" key="1">
    <source>
        <dbReference type="ARBA" id="ARBA00010515"/>
    </source>
</evidence>
<dbReference type="RefSeq" id="WP_182322900.1">
    <property type="nucleotide sequence ID" value="NZ_CP058554.1"/>
</dbReference>
<comment type="similarity">
    <text evidence="1">Belongs to the 'GDXG' lipolytic enzyme family.</text>
</comment>
<dbReference type="SUPFAM" id="SSF53474">
    <property type="entry name" value="alpha/beta-Hydrolases"/>
    <property type="match status" value="1"/>
</dbReference>
<dbReference type="EMBL" id="CP058554">
    <property type="protein sequence ID" value="QMV73834.1"/>
    <property type="molecule type" value="Genomic_DNA"/>
</dbReference>